<evidence type="ECO:0000313" key="2">
    <source>
        <dbReference type="EMBL" id="KPM30489.1"/>
    </source>
</evidence>
<sequence length="64" mass="7720">MKNENNYKTKSFGYERGRKQKGFLTALLTIALTVTTYFEEKNLNHIRVSNNMRHRLFFLHKQKN</sequence>
<feature type="transmembrane region" description="Helical" evidence="1">
    <location>
        <begin position="21"/>
        <end position="38"/>
    </location>
</feature>
<keyword evidence="1" id="KW-1133">Transmembrane helix</keyword>
<keyword evidence="1" id="KW-0812">Transmembrane</keyword>
<gene>
    <name evidence="2" type="ORF">I595_3310</name>
</gene>
<dbReference type="STRING" id="1300341.I595_3310"/>
<protein>
    <submittedName>
        <fullName evidence="2">Uncharacterized protein</fullName>
    </submittedName>
</protein>
<proteinExistence type="predicted"/>
<dbReference type="Proteomes" id="UP000050280">
    <property type="component" value="Unassembled WGS sequence"/>
</dbReference>
<keyword evidence="3" id="KW-1185">Reference proteome</keyword>
<comment type="caution">
    <text evidence="2">The sequence shown here is derived from an EMBL/GenBank/DDBJ whole genome shotgun (WGS) entry which is preliminary data.</text>
</comment>
<accession>A0A0P7ARJ0</accession>
<reference evidence="2 3" key="1">
    <citation type="submission" date="2015-09" db="EMBL/GenBank/DDBJ databases">
        <title>Genome sequence of the marine flavobacterium Croceitalea dokdonensis DOKDO 023 that contains proton- and sodium-pumping rhodopsins.</title>
        <authorList>
            <person name="Kwon S.-K."/>
            <person name="Lee H.K."/>
            <person name="Kwak M.-J."/>
            <person name="Kim J.F."/>
        </authorList>
    </citation>
    <scope>NUCLEOTIDE SEQUENCE [LARGE SCALE GENOMIC DNA]</scope>
    <source>
        <strain evidence="2 3">DOKDO 023</strain>
    </source>
</reference>
<evidence type="ECO:0000313" key="3">
    <source>
        <dbReference type="Proteomes" id="UP000050280"/>
    </source>
</evidence>
<organism evidence="2 3">
    <name type="scientific">Croceitalea dokdonensis DOKDO 023</name>
    <dbReference type="NCBI Taxonomy" id="1300341"/>
    <lineage>
        <taxon>Bacteria</taxon>
        <taxon>Pseudomonadati</taxon>
        <taxon>Bacteroidota</taxon>
        <taxon>Flavobacteriia</taxon>
        <taxon>Flavobacteriales</taxon>
        <taxon>Flavobacteriaceae</taxon>
        <taxon>Croceitalea</taxon>
    </lineage>
</organism>
<name>A0A0P7ARJ0_9FLAO</name>
<keyword evidence="1" id="KW-0472">Membrane</keyword>
<dbReference type="EMBL" id="LDJX01000008">
    <property type="protein sequence ID" value="KPM30489.1"/>
    <property type="molecule type" value="Genomic_DNA"/>
</dbReference>
<dbReference type="AlphaFoldDB" id="A0A0P7ARJ0"/>
<evidence type="ECO:0000256" key="1">
    <source>
        <dbReference type="SAM" id="Phobius"/>
    </source>
</evidence>